<comment type="caution">
    <text evidence="1">The sequence shown here is derived from an EMBL/GenBank/DDBJ whole genome shotgun (WGS) entry which is preliminary data.</text>
</comment>
<evidence type="ECO:0000313" key="1">
    <source>
        <dbReference type="EMBL" id="KAK3041269.1"/>
    </source>
</evidence>
<dbReference type="EMBL" id="JAVXUP010000037">
    <property type="protein sequence ID" value="KAK3041269.1"/>
    <property type="molecule type" value="Genomic_DNA"/>
</dbReference>
<dbReference type="Proteomes" id="UP001188597">
    <property type="component" value="Unassembled WGS sequence"/>
</dbReference>
<name>A0AA88XB00_9ASTE</name>
<accession>A0AA88XB00</accession>
<keyword evidence="2" id="KW-1185">Reference proteome</keyword>
<evidence type="ECO:0000313" key="2">
    <source>
        <dbReference type="Proteomes" id="UP001188597"/>
    </source>
</evidence>
<dbReference type="PANTHER" id="PTHR10492">
    <property type="match status" value="1"/>
</dbReference>
<proteinExistence type="predicted"/>
<sequence length="126" mass="14746">MKSNDKYEFAKNLTYSQFPEYFVWDRDAREWVPRKRRNCIGSMVYAHPTSGELFYLRMLLSVVRGPTCYEELRIVNGVVYKNYRQACYRSGLLDDDGDWHDAISDAASIKMESGRNGQNGYATEQY</sequence>
<dbReference type="AlphaFoldDB" id="A0AA88XB00"/>
<protein>
    <submittedName>
        <fullName evidence="1">Uncharacterized protein</fullName>
    </submittedName>
</protein>
<reference evidence="1" key="1">
    <citation type="submission" date="2022-12" db="EMBL/GenBank/DDBJ databases">
        <title>Draft genome assemblies for two species of Escallonia (Escalloniales).</title>
        <authorList>
            <person name="Chanderbali A."/>
            <person name="Dervinis C."/>
            <person name="Anghel I."/>
            <person name="Soltis D."/>
            <person name="Soltis P."/>
            <person name="Zapata F."/>
        </authorList>
    </citation>
    <scope>NUCLEOTIDE SEQUENCE</scope>
    <source>
        <strain evidence="1">UCBG64.0493</strain>
        <tissue evidence="1">Leaf</tissue>
    </source>
</reference>
<dbReference type="PANTHER" id="PTHR10492:SF57">
    <property type="entry name" value="ATP-DEPENDENT DNA HELICASE"/>
    <property type="match status" value="1"/>
</dbReference>
<gene>
    <name evidence="1" type="ORF">RJ639_001371</name>
</gene>
<organism evidence="1 2">
    <name type="scientific">Escallonia herrerae</name>
    <dbReference type="NCBI Taxonomy" id="1293975"/>
    <lineage>
        <taxon>Eukaryota</taxon>
        <taxon>Viridiplantae</taxon>
        <taxon>Streptophyta</taxon>
        <taxon>Embryophyta</taxon>
        <taxon>Tracheophyta</taxon>
        <taxon>Spermatophyta</taxon>
        <taxon>Magnoliopsida</taxon>
        <taxon>eudicotyledons</taxon>
        <taxon>Gunneridae</taxon>
        <taxon>Pentapetalae</taxon>
        <taxon>asterids</taxon>
        <taxon>campanulids</taxon>
        <taxon>Escalloniales</taxon>
        <taxon>Escalloniaceae</taxon>
        <taxon>Escallonia</taxon>
    </lineage>
</organism>